<feature type="transmembrane region" description="Helical" evidence="2">
    <location>
        <begin position="329"/>
        <end position="350"/>
    </location>
</feature>
<reference evidence="4" key="1">
    <citation type="submission" date="2006-10" db="EMBL/GenBank/DDBJ databases">
        <title>Complete sequence of Solibacter usitatus Ellin6076.</title>
        <authorList>
            <consortium name="US DOE Joint Genome Institute"/>
            <person name="Copeland A."/>
            <person name="Lucas S."/>
            <person name="Lapidus A."/>
            <person name="Barry K."/>
            <person name="Detter J.C."/>
            <person name="Glavina del Rio T."/>
            <person name="Hammon N."/>
            <person name="Israni S."/>
            <person name="Dalin E."/>
            <person name="Tice H."/>
            <person name="Pitluck S."/>
            <person name="Thompson L.S."/>
            <person name="Brettin T."/>
            <person name="Bruce D."/>
            <person name="Han C."/>
            <person name="Tapia R."/>
            <person name="Gilna P."/>
            <person name="Schmutz J."/>
            <person name="Larimer F."/>
            <person name="Land M."/>
            <person name="Hauser L."/>
            <person name="Kyrpides N."/>
            <person name="Mikhailova N."/>
            <person name="Janssen P.H."/>
            <person name="Kuske C.R."/>
            <person name="Richardson P."/>
        </authorList>
    </citation>
    <scope>NUCLEOTIDE SEQUENCE</scope>
    <source>
        <strain evidence="4">Ellin6076</strain>
    </source>
</reference>
<dbReference type="InParanoid" id="Q025S8"/>
<feature type="transmembrane region" description="Helical" evidence="2">
    <location>
        <begin position="228"/>
        <end position="248"/>
    </location>
</feature>
<dbReference type="eggNOG" id="COG1835">
    <property type="taxonomic scope" value="Bacteria"/>
</dbReference>
<proteinExistence type="predicted"/>
<dbReference type="PANTHER" id="PTHR23028:SF53">
    <property type="entry name" value="ACYL_TRANSF_3 DOMAIN-CONTAINING PROTEIN"/>
    <property type="match status" value="1"/>
</dbReference>
<keyword evidence="4" id="KW-0012">Acyltransferase</keyword>
<dbReference type="EMBL" id="CP000473">
    <property type="protein sequence ID" value="ABJ83241.1"/>
    <property type="molecule type" value="Genomic_DNA"/>
</dbReference>
<feature type="transmembrane region" description="Helical" evidence="2">
    <location>
        <begin position="12"/>
        <end position="32"/>
    </location>
</feature>
<evidence type="ECO:0000259" key="3">
    <source>
        <dbReference type="Pfam" id="PF01757"/>
    </source>
</evidence>
<feature type="domain" description="Acyltransferase 3" evidence="3">
    <location>
        <begin position="10"/>
        <end position="346"/>
    </location>
</feature>
<keyword evidence="2" id="KW-0472">Membrane</keyword>
<keyword evidence="2" id="KW-0812">Transmembrane</keyword>
<dbReference type="KEGG" id="sus:Acid_2251"/>
<keyword evidence="4" id="KW-0808">Transferase</keyword>
<dbReference type="AlphaFoldDB" id="Q025S8"/>
<feature type="transmembrane region" description="Helical" evidence="2">
    <location>
        <begin position="195"/>
        <end position="216"/>
    </location>
</feature>
<feature type="transmembrane region" description="Helical" evidence="2">
    <location>
        <begin position="44"/>
        <end position="69"/>
    </location>
</feature>
<protein>
    <submittedName>
        <fullName evidence="4">Acyltransferase 3</fullName>
    </submittedName>
</protein>
<feature type="transmembrane region" description="Helical" evidence="2">
    <location>
        <begin position="89"/>
        <end position="105"/>
    </location>
</feature>
<feature type="transmembrane region" description="Helical" evidence="2">
    <location>
        <begin position="298"/>
        <end position="317"/>
    </location>
</feature>
<gene>
    <name evidence="4" type="ordered locus">Acid_2251</name>
</gene>
<dbReference type="InterPro" id="IPR002656">
    <property type="entry name" value="Acyl_transf_3_dom"/>
</dbReference>
<dbReference type="GO" id="GO:0016020">
    <property type="term" value="C:membrane"/>
    <property type="evidence" value="ECO:0007669"/>
    <property type="project" value="TreeGrafter"/>
</dbReference>
<name>Q025S8_SOLUE</name>
<feature type="region of interest" description="Disordered" evidence="1">
    <location>
        <begin position="368"/>
        <end position="387"/>
    </location>
</feature>
<keyword evidence="2" id="KW-1133">Transmembrane helix</keyword>
<dbReference type="PANTHER" id="PTHR23028">
    <property type="entry name" value="ACETYLTRANSFERASE"/>
    <property type="match status" value="1"/>
</dbReference>
<dbReference type="Pfam" id="PF01757">
    <property type="entry name" value="Acyl_transf_3"/>
    <property type="match status" value="1"/>
</dbReference>
<accession>Q025S8</accession>
<dbReference type="GO" id="GO:0016747">
    <property type="term" value="F:acyltransferase activity, transferring groups other than amino-acyl groups"/>
    <property type="evidence" value="ECO:0007669"/>
    <property type="project" value="InterPro"/>
</dbReference>
<evidence type="ECO:0000256" key="1">
    <source>
        <dbReference type="SAM" id="MobiDB-lite"/>
    </source>
</evidence>
<feature type="transmembrane region" description="Helical" evidence="2">
    <location>
        <begin position="260"/>
        <end position="278"/>
    </location>
</feature>
<feature type="transmembrane region" description="Helical" evidence="2">
    <location>
        <begin position="164"/>
        <end position="183"/>
    </location>
</feature>
<dbReference type="HOGENOM" id="CLU_005679_1_2_0"/>
<evidence type="ECO:0000313" key="4">
    <source>
        <dbReference type="EMBL" id="ABJ83241.1"/>
    </source>
</evidence>
<sequence>MGSPKEQRIAELDGIRGLAILLVLVFHFNAFMPDALGDLKGIGFLARCCWCGVDLFFALSGFLITGILLDASAPGSALHFYKRRALRILPLYYFAIGVFFVLAYVKGRPVPLLAESSFWFHLSNWSTAYSPMRYPQITHFWSLAIEEQFYLAWPLVVWKAPRRILPWLFVAIVLACIALRNLPAAQSLGSAYPNSLYRLTPFRIDALVMGGIGALVYRNRDTWRITRYLGLCAVAAAAAFAAVVIVTRNPTPFTQAMTRFGTAALSLSFASLVTWVACHSGAGGVQFRTLRTNFLRGFGKYSYCIYVIHIAIFTIALQRIDDLIGGNRVGAVASGIICIGLIYGISWCSWHGFEKRILAFGNKARPAHLPHSDMSSSQLSISGGPVE</sequence>
<evidence type="ECO:0000256" key="2">
    <source>
        <dbReference type="SAM" id="Phobius"/>
    </source>
</evidence>
<dbReference type="InterPro" id="IPR050879">
    <property type="entry name" value="Acyltransferase_3"/>
</dbReference>
<organism evidence="4">
    <name type="scientific">Solibacter usitatus (strain Ellin6076)</name>
    <dbReference type="NCBI Taxonomy" id="234267"/>
    <lineage>
        <taxon>Bacteria</taxon>
        <taxon>Pseudomonadati</taxon>
        <taxon>Acidobacteriota</taxon>
        <taxon>Terriglobia</taxon>
        <taxon>Bryobacterales</taxon>
        <taxon>Solibacteraceae</taxon>
        <taxon>Candidatus Solibacter</taxon>
    </lineage>
</organism>
<dbReference type="GO" id="GO:0000271">
    <property type="term" value="P:polysaccharide biosynthetic process"/>
    <property type="evidence" value="ECO:0007669"/>
    <property type="project" value="TreeGrafter"/>
</dbReference>
<dbReference type="STRING" id="234267.Acid_2251"/>